<evidence type="ECO:0000313" key="7">
    <source>
        <dbReference type="Ensembl" id="ENSGAGP00000028152.1"/>
    </source>
</evidence>
<evidence type="ECO:0000313" key="8">
    <source>
        <dbReference type="Proteomes" id="UP000291020"/>
    </source>
</evidence>
<evidence type="ECO:0000256" key="1">
    <source>
        <dbReference type="ARBA" id="ARBA00017439"/>
    </source>
</evidence>
<comment type="function">
    <text evidence="3">Increases DNTT terminal deoxynucleotidyltransferase activity (in vitro). Also acts as a transcriptional regulator, binding to the consensus sequence 5'-GNTGCATG-3' following an AT-tract. Associates with RAB20 promoter and positively regulates its transcription. Binds DNA and nucleosomes; may recruit HDAC1 complexes to nucleosomes or naked DNA.</text>
</comment>
<protein>
    <recommendedName>
        <fullName evidence="1">Deoxynucleotidyltransferase terminal-interacting protein 1</fullName>
    </recommendedName>
    <alternativeName>
        <fullName evidence="2">Terminal deoxynucleotidyltransferase-interacting factor 1</fullName>
    </alternativeName>
</protein>
<evidence type="ECO:0000256" key="5">
    <source>
        <dbReference type="SAM" id="MobiDB-lite"/>
    </source>
</evidence>
<dbReference type="STRING" id="38772.ENSGAGP00000028152"/>
<dbReference type="Ensembl" id="ENSGAGT00000031992.1">
    <property type="protein sequence ID" value="ENSGAGP00000028152.1"/>
    <property type="gene ID" value="ENSGAGG00000020459.1"/>
</dbReference>
<accession>A0A452IJP5</accession>
<name>A0A452IJP5_9SAUR</name>
<reference evidence="7" key="3">
    <citation type="submission" date="2025-09" db="UniProtKB">
        <authorList>
            <consortium name="Ensembl"/>
        </authorList>
    </citation>
    <scope>IDENTIFICATION</scope>
</reference>
<evidence type="ECO:0000256" key="3">
    <source>
        <dbReference type="ARBA" id="ARBA00045675"/>
    </source>
</evidence>
<feature type="region of interest" description="Disordered" evidence="5">
    <location>
        <begin position="1"/>
        <end position="38"/>
    </location>
</feature>
<dbReference type="GO" id="GO:0003677">
    <property type="term" value="F:DNA binding"/>
    <property type="evidence" value="ECO:0007669"/>
    <property type="project" value="TreeGrafter"/>
</dbReference>
<evidence type="ECO:0000256" key="2">
    <source>
        <dbReference type="ARBA" id="ARBA00030157"/>
    </source>
</evidence>
<dbReference type="PANTHER" id="PTHR23399">
    <property type="entry name" value="DEOXYNUCLEOTIDYLTRANSFERASE TERMINAL-INTERACTING PROTEIN 1"/>
    <property type="match status" value="1"/>
</dbReference>
<proteinExistence type="predicted"/>
<comment type="subunit">
    <text evidence="4">Monomer and homodimer. A minor proportion may form homotrimers. Interacts with ZNF541. Interacts with the terminal deoxynucleotidyltransferase DNTT. Interacts with TRERF1. Identified in a histone deacetylase complex that contains DNTTIP1, HDAC1 and MIDEAS; this complex assembles into a tetramer that contains four copies of each protein chain. Component of a histone deacetylase complex containing DNTTIP1, ZNF541, HDAC1 and HDAC2. Identified in a complex with KCTD19, HDAC1, HDAC2 and ZNF541.</text>
</comment>
<dbReference type="InterPro" id="IPR041384">
    <property type="entry name" value="DNTTIP1_dimer"/>
</dbReference>
<dbReference type="Pfam" id="PF18192">
    <property type="entry name" value="DNTTIP1_dimer"/>
    <property type="match status" value="1"/>
</dbReference>
<feature type="compositionally biased region" description="Basic and acidic residues" evidence="5">
    <location>
        <begin position="1"/>
        <end position="11"/>
    </location>
</feature>
<dbReference type="AlphaFoldDB" id="A0A452IJP5"/>
<dbReference type="GO" id="GO:0005634">
    <property type="term" value="C:nucleus"/>
    <property type="evidence" value="ECO:0007669"/>
    <property type="project" value="TreeGrafter"/>
</dbReference>
<organism evidence="7 8">
    <name type="scientific">Gopherus agassizii</name>
    <name type="common">Agassiz's desert tortoise</name>
    <dbReference type="NCBI Taxonomy" id="38772"/>
    <lineage>
        <taxon>Eukaryota</taxon>
        <taxon>Metazoa</taxon>
        <taxon>Chordata</taxon>
        <taxon>Craniata</taxon>
        <taxon>Vertebrata</taxon>
        <taxon>Euteleostomi</taxon>
        <taxon>Archelosauria</taxon>
        <taxon>Testudinata</taxon>
        <taxon>Testudines</taxon>
        <taxon>Cryptodira</taxon>
        <taxon>Durocryptodira</taxon>
        <taxon>Testudinoidea</taxon>
        <taxon>Testudinidae</taxon>
        <taxon>Gopherus</taxon>
    </lineage>
</organism>
<sequence length="112" mass="12417">EPKEVSLDRPRNGPQPDAGNGRLSDGPARGPPAGEHPWNVMIKHRQVQRRGRRSQMTTSFTDPAVSMDLLRAVLQPSINEEIQIVFNKYMKKAAGRALPVRAPGLWNLLSLA</sequence>
<dbReference type="PANTHER" id="PTHR23399:SF2">
    <property type="entry name" value="DEOXYNUCLEOTIDYLTRANSFERASE TERMINAL-INTERACTING PROTEIN 1"/>
    <property type="match status" value="1"/>
</dbReference>
<evidence type="ECO:0000259" key="6">
    <source>
        <dbReference type="Pfam" id="PF18192"/>
    </source>
</evidence>
<reference evidence="7" key="2">
    <citation type="submission" date="2025-08" db="UniProtKB">
        <authorList>
            <consortium name="Ensembl"/>
        </authorList>
    </citation>
    <scope>IDENTIFICATION</scope>
</reference>
<dbReference type="InterPro" id="IPR026064">
    <property type="entry name" value="TdIF1"/>
</dbReference>
<dbReference type="GO" id="GO:0031491">
    <property type="term" value="F:nucleosome binding"/>
    <property type="evidence" value="ECO:0007669"/>
    <property type="project" value="TreeGrafter"/>
</dbReference>
<evidence type="ECO:0000256" key="4">
    <source>
        <dbReference type="ARBA" id="ARBA00047129"/>
    </source>
</evidence>
<reference evidence="8" key="1">
    <citation type="journal article" date="2017" name="PLoS ONE">
        <title>The Agassiz's desert tortoise genome provides a resource for the conservation of a threatened species.</title>
        <authorList>
            <person name="Tollis M."/>
            <person name="DeNardo D.F."/>
            <person name="Cornelius J.A."/>
            <person name="Dolby G.A."/>
            <person name="Edwards T."/>
            <person name="Henen B.T."/>
            <person name="Karl A.E."/>
            <person name="Murphy R.W."/>
            <person name="Kusumi K."/>
        </authorList>
    </citation>
    <scope>NUCLEOTIDE SEQUENCE [LARGE SCALE GENOMIC DNA]</scope>
</reference>
<keyword evidence="8" id="KW-1185">Reference proteome</keyword>
<dbReference type="Proteomes" id="UP000291020">
    <property type="component" value="Unassembled WGS sequence"/>
</dbReference>
<feature type="domain" description="DNTTIP1 dimerisation" evidence="6">
    <location>
        <begin position="66"/>
        <end position="92"/>
    </location>
</feature>